<dbReference type="GO" id="GO:0005737">
    <property type="term" value="C:cytoplasm"/>
    <property type="evidence" value="ECO:0007669"/>
    <property type="project" value="UniProtKB-SubCell"/>
</dbReference>
<dbReference type="FunFam" id="3.90.470.40:FF:000003">
    <property type="entry name" value="Charybde, isoform E"/>
    <property type="match status" value="1"/>
</dbReference>
<proteinExistence type="inferred from homology"/>
<evidence type="ECO:0000256" key="2">
    <source>
        <dbReference type="ARBA" id="ARBA00010670"/>
    </source>
</evidence>
<dbReference type="GO" id="GO:0008258">
    <property type="term" value="P:head involution"/>
    <property type="evidence" value="ECO:0007669"/>
    <property type="project" value="UniProtKB-ARBA"/>
</dbReference>
<dbReference type="Pfam" id="PF07809">
    <property type="entry name" value="RTP801_C"/>
    <property type="match status" value="1"/>
</dbReference>
<evidence type="ECO:0000256" key="1">
    <source>
        <dbReference type="ARBA" id="ARBA00004496"/>
    </source>
</evidence>
<comment type="caution">
    <text evidence="7">The sequence shown here is derived from an EMBL/GenBank/DDBJ whole genome shotgun (WGS) entry which is preliminary data.</text>
</comment>
<dbReference type="PANTHER" id="PTHR12478">
    <property type="entry name" value="DNA-DAMAGE-INDUCIBLE TRANSCRIPT 4 PROTEIN DDIT4"/>
    <property type="match status" value="1"/>
</dbReference>
<dbReference type="InterPro" id="IPR012918">
    <property type="entry name" value="RTP801-like"/>
</dbReference>
<dbReference type="OrthoDB" id="10018535at2759"/>
<dbReference type="GO" id="GO:0009968">
    <property type="term" value="P:negative regulation of signal transduction"/>
    <property type="evidence" value="ECO:0007669"/>
    <property type="project" value="InterPro"/>
</dbReference>
<comment type="similarity">
    <text evidence="2">Belongs to the DDIT4 family.</text>
</comment>
<dbReference type="Proteomes" id="UP000639338">
    <property type="component" value="Unassembled WGS sequence"/>
</dbReference>
<dbReference type="EMBL" id="JACMRX010000005">
    <property type="protein sequence ID" value="KAF7989237.1"/>
    <property type="molecule type" value="Genomic_DNA"/>
</dbReference>
<reference evidence="7 8" key="1">
    <citation type="submission" date="2020-08" db="EMBL/GenBank/DDBJ databases">
        <title>Aphidius gifuensis genome sequencing and assembly.</title>
        <authorList>
            <person name="Du Z."/>
        </authorList>
    </citation>
    <scope>NUCLEOTIDE SEQUENCE [LARGE SCALE GENOMIC DNA]</scope>
    <source>
        <strain evidence="7">YNYX2018</strain>
        <tissue evidence="7">Adults</tissue>
    </source>
</reference>
<dbReference type="InterPro" id="IPR038281">
    <property type="entry name" value="RTP801-like_C_sf"/>
</dbReference>
<dbReference type="AlphaFoldDB" id="A0A835CMF1"/>
<keyword evidence="5" id="KW-0053">Apoptosis</keyword>
<evidence type="ECO:0000256" key="6">
    <source>
        <dbReference type="ARBA" id="ARBA00059352"/>
    </source>
</evidence>
<evidence type="ECO:0008006" key="9">
    <source>
        <dbReference type="Google" id="ProtNLM"/>
    </source>
</evidence>
<evidence type="ECO:0000256" key="5">
    <source>
        <dbReference type="ARBA" id="ARBA00022703"/>
    </source>
</evidence>
<name>A0A835CMF1_APHGI</name>
<dbReference type="Gene3D" id="3.90.470.40">
    <property type="entry name" value="RTP801-like"/>
    <property type="match status" value="1"/>
</dbReference>
<keyword evidence="4" id="KW-0963">Cytoplasm</keyword>
<dbReference type="GO" id="GO:0045926">
    <property type="term" value="P:negative regulation of growth"/>
    <property type="evidence" value="ECO:0007669"/>
    <property type="project" value="UniProtKB-ARBA"/>
</dbReference>
<gene>
    <name evidence="7" type="ORF">HCN44_007834</name>
</gene>
<dbReference type="PANTHER" id="PTHR12478:SF16">
    <property type="entry name" value="PROTEIN CHARYBDE-RELATED"/>
    <property type="match status" value="1"/>
</dbReference>
<keyword evidence="3" id="KW-0217">Developmental protein</keyword>
<protein>
    <recommendedName>
        <fullName evidence="9">Protein charybde</fullName>
    </recommendedName>
</protein>
<comment type="function">
    <text evidence="6">Inhibits cell growth by regulating the Tor pathway upstream of the Tsc1-Tsc2 complex and downstream of Akt1. Acts as a cell death activator during head development.</text>
</comment>
<organism evidence="7 8">
    <name type="scientific">Aphidius gifuensis</name>
    <name type="common">Parasitoid wasp</name>
    <dbReference type="NCBI Taxonomy" id="684658"/>
    <lineage>
        <taxon>Eukaryota</taxon>
        <taxon>Metazoa</taxon>
        <taxon>Ecdysozoa</taxon>
        <taxon>Arthropoda</taxon>
        <taxon>Hexapoda</taxon>
        <taxon>Insecta</taxon>
        <taxon>Pterygota</taxon>
        <taxon>Neoptera</taxon>
        <taxon>Endopterygota</taxon>
        <taxon>Hymenoptera</taxon>
        <taxon>Apocrita</taxon>
        <taxon>Ichneumonoidea</taxon>
        <taxon>Braconidae</taxon>
        <taxon>Aphidiinae</taxon>
        <taxon>Aphidius</taxon>
    </lineage>
</organism>
<dbReference type="GO" id="GO:0032006">
    <property type="term" value="P:regulation of TOR signaling"/>
    <property type="evidence" value="ECO:0007669"/>
    <property type="project" value="UniProtKB-ARBA"/>
</dbReference>
<evidence type="ECO:0000256" key="3">
    <source>
        <dbReference type="ARBA" id="ARBA00022473"/>
    </source>
</evidence>
<evidence type="ECO:0000256" key="4">
    <source>
        <dbReference type="ARBA" id="ARBA00022490"/>
    </source>
</evidence>
<sequence>MEVLPCPVNVNFNNNRAGYVTDELDGACQALTKRLEVELRAAKHAQLTCGEVLLPADLLPRIAKDVLAMAENEPCGLRGCTLFINFETDSICRRLTRIQCDPNTVSTFELYLTLKQDHTSWHILLPQFLKNLTRGGTVMISRFFTLEKKKLFRSYQ</sequence>
<keyword evidence="8" id="KW-1185">Reference proteome</keyword>
<dbReference type="GO" id="GO:0006915">
    <property type="term" value="P:apoptotic process"/>
    <property type="evidence" value="ECO:0007669"/>
    <property type="project" value="UniProtKB-KW"/>
</dbReference>
<evidence type="ECO:0000313" key="7">
    <source>
        <dbReference type="EMBL" id="KAF7989237.1"/>
    </source>
</evidence>
<dbReference type="GO" id="GO:0006979">
    <property type="term" value="P:response to oxidative stress"/>
    <property type="evidence" value="ECO:0007669"/>
    <property type="project" value="UniProtKB-ARBA"/>
</dbReference>
<comment type="subcellular location">
    <subcellularLocation>
        <location evidence="1">Cytoplasm</location>
    </subcellularLocation>
</comment>
<accession>A0A835CMF1</accession>
<evidence type="ECO:0000313" key="8">
    <source>
        <dbReference type="Proteomes" id="UP000639338"/>
    </source>
</evidence>